<dbReference type="Proteomes" id="UP000663873">
    <property type="component" value="Unassembled WGS sequence"/>
</dbReference>
<name>A0A821ZTP9_9BILA</name>
<evidence type="ECO:0000313" key="3">
    <source>
        <dbReference type="Proteomes" id="UP000663873"/>
    </source>
</evidence>
<sequence length="25" mass="2937">MNLWRLIDLATSKLSQFNEAKMKAQ</sequence>
<dbReference type="EMBL" id="CAJOBP010105931">
    <property type="protein sequence ID" value="CAF4989062.1"/>
    <property type="molecule type" value="Genomic_DNA"/>
</dbReference>
<accession>A0A821ZTP9</accession>
<protein>
    <submittedName>
        <fullName evidence="2">Uncharacterized protein</fullName>
    </submittedName>
</protein>
<gene>
    <name evidence="1" type="ORF">UJA718_LOCUS46832</name>
    <name evidence="2" type="ORF">UJA718_LOCUS49727</name>
</gene>
<organism evidence="2 3">
    <name type="scientific">Rotaria socialis</name>
    <dbReference type="NCBI Taxonomy" id="392032"/>
    <lineage>
        <taxon>Eukaryota</taxon>
        <taxon>Metazoa</taxon>
        <taxon>Spiralia</taxon>
        <taxon>Gnathifera</taxon>
        <taxon>Rotifera</taxon>
        <taxon>Eurotatoria</taxon>
        <taxon>Bdelloidea</taxon>
        <taxon>Philodinida</taxon>
        <taxon>Philodinidae</taxon>
        <taxon>Rotaria</taxon>
    </lineage>
</organism>
<feature type="non-terminal residue" evidence="2">
    <location>
        <position position="25"/>
    </location>
</feature>
<comment type="caution">
    <text evidence="2">The sequence shown here is derived from an EMBL/GenBank/DDBJ whole genome shotgun (WGS) entry which is preliminary data.</text>
</comment>
<keyword evidence="3" id="KW-1185">Reference proteome</keyword>
<evidence type="ECO:0000313" key="1">
    <source>
        <dbReference type="EMBL" id="CAF4930118.1"/>
    </source>
</evidence>
<evidence type="ECO:0000313" key="2">
    <source>
        <dbReference type="EMBL" id="CAF4989062.1"/>
    </source>
</evidence>
<reference evidence="2" key="1">
    <citation type="submission" date="2021-02" db="EMBL/GenBank/DDBJ databases">
        <authorList>
            <person name="Nowell W R."/>
        </authorList>
    </citation>
    <scope>NUCLEOTIDE SEQUENCE</scope>
</reference>
<dbReference type="AlphaFoldDB" id="A0A821ZTP9"/>
<proteinExistence type="predicted"/>
<dbReference type="EMBL" id="CAJOBP010085777">
    <property type="protein sequence ID" value="CAF4930118.1"/>
    <property type="molecule type" value="Genomic_DNA"/>
</dbReference>